<reference evidence="2" key="1">
    <citation type="submission" date="2021-02" db="EMBL/GenBank/DDBJ databases">
        <authorList>
            <person name="Nowell W R."/>
        </authorList>
    </citation>
    <scope>NUCLEOTIDE SEQUENCE</scope>
</reference>
<organism evidence="2 3">
    <name type="scientific">Adineta ricciae</name>
    <name type="common">Rotifer</name>
    <dbReference type="NCBI Taxonomy" id="249248"/>
    <lineage>
        <taxon>Eukaryota</taxon>
        <taxon>Metazoa</taxon>
        <taxon>Spiralia</taxon>
        <taxon>Gnathifera</taxon>
        <taxon>Rotifera</taxon>
        <taxon>Eurotatoria</taxon>
        <taxon>Bdelloidea</taxon>
        <taxon>Adinetida</taxon>
        <taxon>Adinetidae</taxon>
        <taxon>Adineta</taxon>
    </lineage>
</organism>
<dbReference type="Proteomes" id="UP000663852">
    <property type="component" value="Unassembled WGS sequence"/>
</dbReference>
<comment type="caution">
    <text evidence="2">The sequence shown here is derived from an EMBL/GenBank/DDBJ whole genome shotgun (WGS) entry which is preliminary data.</text>
</comment>
<evidence type="ECO:0000313" key="3">
    <source>
        <dbReference type="Proteomes" id="UP000663828"/>
    </source>
</evidence>
<accession>A0A815XZP2</accession>
<name>A0A815XZP2_ADIRI</name>
<evidence type="ECO:0000313" key="1">
    <source>
        <dbReference type="EMBL" id="CAF1447932.1"/>
    </source>
</evidence>
<sequence>MRLKNEIKGRSASWDETISTILFDALRAILLNVVASLPTNEALMQKIRRERQATQLDENGHLPLVFRQTDRGENFVLHEDDD</sequence>
<dbReference type="EMBL" id="CAJNOR010005480">
    <property type="protein sequence ID" value="CAF1564153.1"/>
    <property type="molecule type" value="Genomic_DNA"/>
</dbReference>
<protein>
    <submittedName>
        <fullName evidence="2">Uncharacterized protein</fullName>
    </submittedName>
</protein>
<proteinExistence type="predicted"/>
<dbReference type="AlphaFoldDB" id="A0A815XZP2"/>
<dbReference type="Proteomes" id="UP000663828">
    <property type="component" value="Unassembled WGS sequence"/>
</dbReference>
<keyword evidence="3" id="KW-1185">Reference proteome</keyword>
<dbReference type="EMBL" id="CAJNOJ010000437">
    <property type="protein sequence ID" value="CAF1447932.1"/>
    <property type="molecule type" value="Genomic_DNA"/>
</dbReference>
<evidence type="ECO:0000313" key="2">
    <source>
        <dbReference type="EMBL" id="CAF1564153.1"/>
    </source>
</evidence>
<dbReference type="OrthoDB" id="10115055at2759"/>
<gene>
    <name evidence="1" type="ORF">EDS130_LOCUS39330</name>
    <name evidence="2" type="ORF">XAT740_LOCUS43879</name>
</gene>